<sequence length="55" mass="5713">MIVAEALGTALLVVLLSAVLFLAGGVAYVVILGVTQAVKFARQSARENTAKGVRR</sequence>
<gene>
    <name evidence="2" type="ORF">SEA_ATTOOMI_30</name>
</gene>
<protein>
    <submittedName>
        <fullName evidence="2">Uncharacterized protein</fullName>
    </submittedName>
</protein>
<keyword evidence="1" id="KW-1133">Transmembrane helix</keyword>
<evidence type="ECO:0000256" key="1">
    <source>
        <dbReference type="SAM" id="Phobius"/>
    </source>
</evidence>
<proteinExistence type="predicted"/>
<feature type="transmembrane region" description="Helical" evidence="1">
    <location>
        <begin position="6"/>
        <end position="34"/>
    </location>
</feature>
<dbReference type="EMBL" id="MG593801">
    <property type="protein sequence ID" value="AUG87162.1"/>
    <property type="molecule type" value="Genomic_DNA"/>
</dbReference>
<keyword evidence="3" id="KW-1185">Reference proteome</keyword>
<name>A0A2H5BLH8_9CAUD</name>
<dbReference type="Proteomes" id="UP000241131">
    <property type="component" value="Segment"/>
</dbReference>
<organism evidence="2 3">
    <name type="scientific">Streptomyces phage Attoomi</name>
    <dbReference type="NCBI Taxonomy" id="2059881"/>
    <lineage>
        <taxon>Viruses</taxon>
        <taxon>Duplodnaviria</taxon>
        <taxon>Heunggongvirae</taxon>
        <taxon>Uroviricota</taxon>
        <taxon>Caudoviricetes</taxon>
        <taxon>Attoomivirus</taxon>
        <taxon>Attoomivirus attoomi</taxon>
    </lineage>
</organism>
<evidence type="ECO:0000313" key="3">
    <source>
        <dbReference type="Proteomes" id="UP000241131"/>
    </source>
</evidence>
<keyword evidence="1" id="KW-0472">Membrane</keyword>
<keyword evidence="1" id="KW-0812">Transmembrane</keyword>
<reference evidence="3" key="1">
    <citation type="submission" date="2017-11" db="EMBL/GenBank/DDBJ databases">
        <authorList>
            <person name="Han C.G."/>
        </authorList>
    </citation>
    <scope>NUCLEOTIDE SEQUENCE [LARGE SCALE GENOMIC DNA]</scope>
</reference>
<accession>A0A2H5BLH8</accession>
<evidence type="ECO:0000313" key="2">
    <source>
        <dbReference type="EMBL" id="AUG87162.1"/>
    </source>
</evidence>